<protein>
    <recommendedName>
        <fullName evidence="3">Transposase</fullName>
    </recommendedName>
</protein>
<reference evidence="1 2" key="1">
    <citation type="submission" date="2009-12" db="EMBL/GenBank/DDBJ databases">
        <authorList>
            <person name="Lefebure T."/>
            <person name="Cornejo O.E."/>
            <person name="Pavinski Bitar P.D."/>
            <person name="Lang P."/>
            <person name="Stanhope M.J."/>
        </authorList>
    </citation>
    <scope>NUCLEOTIDE SEQUENCE [LARGE SCALE GENOMIC DNA]</scope>
    <source>
        <strain evidence="1 2">FA-1</strain>
    </source>
</reference>
<sequence>MLKIHLELGISKWIFNTADGLRIRHAKLEASAGR</sequence>
<name>A0ABP2QYL5_STRRT</name>
<accession>A0ABP2QYL5</accession>
<dbReference type="Proteomes" id="UP000007815">
    <property type="component" value="Unassembled WGS sequence"/>
</dbReference>
<evidence type="ECO:0000313" key="1">
    <source>
        <dbReference type="EMBL" id="EJN94173.1"/>
    </source>
</evidence>
<gene>
    <name evidence="1" type="ORF">SRA_06546</name>
</gene>
<organism evidence="1 2">
    <name type="scientific">Streptococcus ratti FA-1 = DSM 20564</name>
    <dbReference type="NCBI Taxonomy" id="699248"/>
    <lineage>
        <taxon>Bacteria</taxon>
        <taxon>Bacillati</taxon>
        <taxon>Bacillota</taxon>
        <taxon>Bacilli</taxon>
        <taxon>Lactobacillales</taxon>
        <taxon>Streptococcaceae</taxon>
        <taxon>Streptococcus</taxon>
    </lineage>
</organism>
<comment type="caution">
    <text evidence="1">The sequence shown here is derived from an EMBL/GenBank/DDBJ whole genome shotgun (WGS) entry which is preliminary data.</text>
</comment>
<proteinExistence type="predicted"/>
<keyword evidence="2" id="KW-1185">Reference proteome</keyword>
<evidence type="ECO:0008006" key="3">
    <source>
        <dbReference type="Google" id="ProtNLM"/>
    </source>
</evidence>
<dbReference type="EMBL" id="AJTZ01000005">
    <property type="protein sequence ID" value="EJN94173.1"/>
    <property type="molecule type" value="Genomic_DNA"/>
</dbReference>
<evidence type="ECO:0000313" key="2">
    <source>
        <dbReference type="Proteomes" id="UP000007815"/>
    </source>
</evidence>